<dbReference type="EMBL" id="JBFCZG010000003">
    <property type="protein sequence ID" value="KAL3424027.1"/>
    <property type="molecule type" value="Genomic_DNA"/>
</dbReference>
<evidence type="ECO:0000313" key="3">
    <source>
        <dbReference type="Proteomes" id="UP001629113"/>
    </source>
</evidence>
<organism evidence="2 3">
    <name type="scientific">Phlyctema vagabunda</name>
    <dbReference type="NCBI Taxonomy" id="108571"/>
    <lineage>
        <taxon>Eukaryota</taxon>
        <taxon>Fungi</taxon>
        <taxon>Dikarya</taxon>
        <taxon>Ascomycota</taxon>
        <taxon>Pezizomycotina</taxon>
        <taxon>Leotiomycetes</taxon>
        <taxon>Helotiales</taxon>
        <taxon>Dermateaceae</taxon>
        <taxon>Phlyctema</taxon>
    </lineage>
</organism>
<dbReference type="PANTHER" id="PTHR37012:SF2">
    <property type="entry name" value="BZIP DOMAIN-CONTAINING PROTEIN-RELATED"/>
    <property type="match status" value="1"/>
</dbReference>
<dbReference type="Pfam" id="PF11905">
    <property type="entry name" value="DUF3425"/>
    <property type="match status" value="1"/>
</dbReference>
<comment type="caution">
    <text evidence="2">The sequence shown here is derived from an EMBL/GenBank/DDBJ whole genome shotgun (WGS) entry which is preliminary data.</text>
</comment>
<dbReference type="Proteomes" id="UP001629113">
    <property type="component" value="Unassembled WGS sequence"/>
</dbReference>
<evidence type="ECO:0000313" key="2">
    <source>
        <dbReference type="EMBL" id="KAL3424027.1"/>
    </source>
</evidence>
<gene>
    <name evidence="2" type="ORF">PVAG01_03308</name>
</gene>
<accession>A0ABR4PLS0</accession>
<proteinExistence type="predicted"/>
<dbReference type="PANTHER" id="PTHR37012">
    <property type="entry name" value="B-ZIP TRANSCRIPTION FACTOR (EUROFUNG)-RELATED"/>
    <property type="match status" value="1"/>
</dbReference>
<name>A0ABR4PLS0_9HELO</name>
<feature type="coiled-coil region" evidence="1">
    <location>
        <begin position="55"/>
        <end position="82"/>
    </location>
</feature>
<keyword evidence="1" id="KW-0175">Coiled coil</keyword>
<dbReference type="CDD" id="cd14688">
    <property type="entry name" value="bZIP_YAP"/>
    <property type="match status" value="1"/>
</dbReference>
<dbReference type="InterPro" id="IPR021833">
    <property type="entry name" value="DUF3425"/>
</dbReference>
<dbReference type="Gene3D" id="1.20.5.170">
    <property type="match status" value="1"/>
</dbReference>
<protein>
    <submittedName>
        <fullName evidence="2">BZIP transcription factor</fullName>
    </submittedName>
</protein>
<evidence type="ECO:0000256" key="1">
    <source>
        <dbReference type="SAM" id="Coils"/>
    </source>
</evidence>
<reference evidence="2 3" key="1">
    <citation type="submission" date="2024-06" db="EMBL/GenBank/DDBJ databases">
        <title>Complete genome of Phlyctema vagabunda strain 19-DSS-EL-015.</title>
        <authorList>
            <person name="Fiorenzani C."/>
        </authorList>
    </citation>
    <scope>NUCLEOTIDE SEQUENCE [LARGE SCALE GENOMIC DNA]</scope>
    <source>
        <strain evidence="2 3">19-DSS-EL-015</strain>
    </source>
</reference>
<sequence length="441" mass="49845">MYSASRAGTRSVATLSEAQLVRKRANDREAQRLIRQRTRDHIEQLKNRISELSTGKDDHKEFERLRQRNSELEQEVKLLKDNRSRPEDIGSVAGYVPELIKEEKHISFAGSPPDTISFSTTYNTRQGSITTSPVQTQDALWPSQNSSFKGISSTGTHPGPPIDHGAFSTSYDTYADSSIAGMVATATDPALINPLDPNWIETSSPSRIYHPMRKSMQDPASSPSSQLYTPSFAEPPSVPVWDLPIQCWLSTGTLDSVFIRLVQEQRHKGRNGASSLSIIGPRQPDMKAIAYPQHTTTSHHVSTILSDLLKKTTHRGLPEKAASMFIIYRLCQWQISPSKLTYDALFEWQIPQASQITTPHPIWTTYIAWPDLRDKVIGNQALHSDENFQHIITRNLNINWPWRDIDCFTFGRDGHIQVSEEFERHISVITNWTLDAPFTQS</sequence>
<keyword evidence="3" id="KW-1185">Reference proteome</keyword>